<protein>
    <submittedName>
        <fullName evidence="3">Flp pilus assembly protein CpaB</fullName>
    </submittedName>
</protein>
<dbReference type="RefSeq" id="WP_111529677.1">
    <property type="nucleotide sequence ID" value="NZ_JBHRSG010000003.1"/>
</dbReference>
<evidence type="ECO:0000256" key="1">
    <source>
        <dbReference type="SAM" id="MobiDB-lite"/>
    </source>
</evidence>
<dbReference type="InterPro" id="IPR017592">
    <property type="entry name" value="Pilus_assmbl_Flp-typ_CpaB"/>
</dbReference>
<comment type="caution">
    <text evidence="3">The sequence shown here is derived from an EMBL/GenBank/DDBJ whole genome shotgun (WGS) entry which is preliminary data.</text>
</comment>
<accession>A0A328AMZ8</accession>
<name>A0A328AMZ8_9CAUL</name>
<gene>
    <name evidence="3" type="primary">cpaB</name>
    <name evidence="3" type="ORF">DJ017_16140</name>
</gene>
<sequence>MTPFVRNILLAVGALALLTGVAIGVVWLRSGGPQSGSVQAEKAGPAVLVAAKAIEPGTLLRPEDLTWREIGEAKAPAGAFVRGQTSETEIAGSVSRRAFAAGEVIAQAGILRPTERGFLAATLRPGYRAATISVDAPQTSSGLVLPGDRVDVILVQQLDGKDAGRKSVGETVLQDARVVAVGHAMQPANEQGPNGAQQTADTAPRTLTLEALPTDAERLFVASQLGKLEVALRPVAEPKIEVADRRPVWAGDVSAALGRGAAPAPSAAAVTPKRAPQARRADAYPPVQILRGSKSTQ</sequence>
<dbReference type="Pfam" id="PF16976">
    <property type="entry name" value="RcpC"/>
    <property type="match status" value="1"/>
</dbReference>
<reference evidence="4" key="1">
    <citation type="submission" date="2018-05" db="EMBL/GenBank/DDBJ databases">
        <authorList>
            <person name="Li X."/>
        </authorList>
    </citation>
    <scope>NUCLEOTIDE SEQUENCE [LARGE SCALE GENOMIC DNA]</scope>
    <source>
        <strain evidence="4">LX32</strain>
    </source>
</reference>
<evidence type="ECO:0000313" key="4">
    <source>
        <dbReference type="Proteomes" id="UP000249254"/>
    </source>
</evidence>
<organism evidence="3 4">
    <name type="scientific">Phenylobacterium soli</name>
    <dbReference type="NCBI Taxonomy" id="2170551"/>
    <lineage>
        <taxon>Bacteria</taxon>
        <taxon>Pseudomonadati</taxon>
        <taxon>Pseudomonadota</taxon>
        <taxon>Alphaproteobacteria</taxon>
        <taxon>Caulobacterales</taxon>
        <taxon>Caulobacteraceae</taxon>
        <taxon>Phenylobacterium</taxon>
    </lineage>
</organism>
<feature type="domain" description="SAF" evidence="2">
    <location>
        <begin position="45"/>
        <end position="111"/>
    </location>
</feature>
<dbReference type="CDD" id="cd11614">
    <property type="entry name" value="SAF_CpaB_FlgA_like"/>
    <property type="match status" value="1"/>
</dbReference>
<dbReference type="InterPro" id="IPR013974">
    <property type="entry name" value="SAF"/>
</dbReference>
<dbReference type="EMBL" id="QFYQ01000001">
    <property type="protein sequence ID" value="RAK55929.1"/>
    <property type="molecule type" value="Genomic_DNA"/>
</dbReference>
<keyword evidence="4" id="KW-1185">Reference proteome</keyword>
<dbReference type="InterPro" id="IPR031571">
    <property type="entry name" value="RcpC_dom"/>
</dbReference>
<dbReference type="NCBIfam" id="TIGR03177">
    <property type="entry name" value="pilus_cpaB"/>
    <property type="match status" value="1"/>
</dbReference>
<dbReference type="AlphaFoldDB" id="A0A328AMZ8"/>
<evidence type="ECO:0000259" key="2">
    <source>
        <dbReference type="SMART" id="SM00858"/>
    </source>
</evidence>
<dbReference type="SMART" id="SM00858">
    <property type="entry name" value="SAF"/>
    <property type="match status" value="1"/>
</dbReference>
<feature type="compositionally biased region" description="Low complexity" evidence="1">
    <location>
        <begin position="260"/>
        <end position="269"/>
    </location>
</feature>
<dbReference type="Proteomes" id="UP000249254">
    <property type="component" value="Unassembled WGS sequence"/>
</dbReference>
<proteinExistence type="predicted"/>
<feature type="region of interest" description="Disordered" evidence="1">
    <location>
        <begin position="260"/>
        <end position="297"/>
    </location>
</feature>
<evidence type="ECO:0000313" key="3">
    <source>
        <dbReference type="EMBL" id="RAK55929.1"/>
    </source>
</evidence>
<dbReference type="Pfam" id="PF08666">
    <property type="entry name" value="SAF"/>
    <property type="match status" value="1"/>
</dbReference>
<dbReference type="OrthoDB" id="163768at2"/>